<organism evidence="1 2">
    <name type="scientific">Rozella allomycis (strain CSF55)</name>
    <dbReference type="NCBI Taxonomy" id="988480"/>
    <lineage>
        <taxon>Eukaryota</taxon>
        <taxon>Fungi</taxon>
        <taxon>Fungi incertae sedis</taxon>
        <taxon>Cryptomycota</taxon>
        <taxon>Cryptomycota incertae sedis</taxon>
        <taxon>Rozella</taxon>
    </lineage>
</organism>
<dbReference type="EMBL" id="ML005083">
    <property type="protein sequence ID" value="RKP20311.1"/>
    <property type="molecule type" value="Genomic_DNA"/>
</dbReference>
<evidence type="ECO:0000313" key="1">
    <source>
        <dbReference type="EMBL" id="RKP20311.1"/>
    </source>
</evidence>
<dbReference type="AlphaFoldDB" id="A0A4P9YMX7"/>
<sequence>MKNIIDDLDDLYYIPLRMLSHLFSNVQVFEAINETNIVKLSKIWAPKIIHDSKSSDIFINIISNTNEIFGEFDNHSFNLNNLIEYSIFKCPLSVSTYKRNENQKGRPRVDILDSVNFQNQCANFTCRPGLEAGKLYGQNIEAFINYVDNLIDKNDVPIKELKIIKKKINIYLNNIKKSHHEKKSDLTKAELKETKELYAKYLQIKQYMKK</sequence>
<dbReference type="Proteomes" id="UP000281549">
    <property type="component" value="Unassembled WGS sequence"/>
</dbReference>
<accession>A0A4P9YMX7</accession>
<protein>
    <submittedName>
        <fullName evidence="1">Uncharacterized protein</fullName>
    </submittedName>
</protein>
<proteinExistence type="predicted"/>
<evidence type="ECO:0000313" key="2">
    <source>
        <dbReference type="Proteomes" id="UP000281549"/>
    </source>
</evidence>
<name>A0A4P9YMX7_ROZAC</name>
<gene>
    <name evidence="1" type="ORF">ROZALSC1DRAFT_21504</name>
</gene>
<dbReference type="InterPro" id="IPR008936">
    <property type="entry name" value="Rho_GTPase_activation_prot"/>
</dbReference>
<dbReference type="SUPFAM" id="SSF48350">
    <property type="entry name" value="GTPase activation domain, GAP"/>
    <property type="match status" value="1"/>
</dbReference>
<reference evidence="2" key="1">
    <citation type="journal article" date="2018" name="Nat. Microbiol.">
        <title>Leveraging single-cell genomics to expand the fungal tree of life.</title>
        <authorList>
            <person name="Ahrendt S.R."/>
            <person name="Quandt C.A."/>
            <person name="Ciobanu D."/>
            <person name="Clum A."/>
            <person name="Salamov A."/>
            <person name="Andreopoulos B."/>
            <person name="Cheng J.F."/>
            <person name="Woyke T."/>
            <person name="Pelin A."/>
            <person name="Henrissat B."/>
            <person name="Reynolds N.K."/>
            <person name="Benny G.L."/>
            <person name="Smith M.E."/>
            <person name="James T.Y."/>
            <person name="Grigoriev I.V."/>
        </authorList>
    </citation>
    <scope>NUCLEOTIDE SEQUENCE [LARGE SCALE GENOMIC DNA]</scope>
    <source>
        <strain evidence="2">CSF55</strain>
    </source>
</reference>